<reference evidence="1 8" key="4">
    <citation type="submission" date="2019-06" db="EMBL/GenBank/DDBJ databases">
        <authorList>
            <consortium name="GenomeTrakr network: Whole genome sequencing for foodborne pathogen traceback"/>
        </authorList>
    </citation>
    <scope>NUCLEOTIDE SEQUENCE [LARGE SCALE GENOMIC DNA]</scope>
    <source>
        <strain evidence="1 8">PSU-1847</strain>
    </source>
</reference>
<evidence type="ECO:0000313" key="5">
    <source>
        <dbReference type="EMBL" id="MTE92474.1"/>
    </source>
</evidence>
<reference evidence="5 7" key="5">
    <citation type="submission" date="2019-10" db="EMBL/GenBank/DDBJ databases">
        <title>Comparative genomic analysis of antimicrobial resistant Escherichia coli of diverse origin.</title>
        <authorList>
            <person name="Ghatak S."/>
            <person name="Milton A.P."/>
            <person name="Rhetso K."/>
            <person name="Purkait D."/>
            <person name="Das S."/>
            <person name="Puro K.-U."/>
            <person name="Shakuntala I."/>
            <person name="Sen A."/>
            <person name="Sanjukta R."/>
            <person name="Priya G.B."/>
            <person name="Mawlong M."/>
            <person name="Lyngdoh V."/>
            <person name="Rynghang J."/>
            <person name="Mawphlang B.L."/>
        </authorList>
    </citation>
    <scope>NUCLEOTIDE SEQUENCE [LARGE SCALE GENOMIC DNA]</scope>
    <source>
        <strain evidence="5 7">SE161</strain>
    </source>
</reference>
<dbReference type="EMBL" id="DABGYN010000054">
    <property type="protein sequence ID" value="HAJ0836434.1"/>
    <property type="molecule type" value="Genomic_DNA"/>
</dbReference>
<evidence type="ECO:0000313" key="4">
    <source>
        <dbReference type="EMBL" id="MQS33527.1"/>
    </source>
</evidence>
<name>A0A1L3YQH5_ECOLX</name>
<evidence type="ECO:0000313" key="2">
    <source>
        <dbReference type="EMBL" id="HAJ0836434.1"/>
    </source>
</evidence>
<sequence length="52" mass="5821">MRAEASFRNNHPVYRYGSATATSPFISWRSHSRLFFTFLPGCYAGEGGALFS</sequence>
<dbReference type="Proteomes" id="UP000533284">
    <property type="component" value="Unassembled WGS sequence"/>
</dbReference>
<dbReference type="EMBL" id="SQQU01000101">
    <property type="protein sequence ID" value="MQS33527.1"/>
    <property type="molecule type" value="Genomic_DNA"/>
</dbReference>
<accession>A0A1L3YQH5</accession>
<dbReference type="Proteomes" id="UP000846355">
    <property type="component" value="Unassembled WGS sequence"/>
</dbReference>
<comment type="caution">
    <text evidence="3">The sequence shown here is derived from an EMBL/GenBank/DDBJ whole genome shotgun (WGS) entry which is preliminary data.</text>
</comment>
<dbReference type="EMBL" id="AASDBN010000064">
    <property type="protein sequence ID" value="EFB1700109.1"/>
    <property type="molecule type" value="Genomic_DNA"/>
</dbReference>
<reference evidence="3" key="2">
    <citation type="submission" date="2018-12" db="EMBL/GenBank/DDBJ databases">
        <authorList>
            <consortium name="NCBI Pathogen Detection Project"/>
        </authorList>
    </citation>
    <scope>NUCLEOTIDE SEQUENCE</scope>
    <source>
        <strain evidence="2">EC00618</strain>
        <strain evidence="3">EuSCAPE_DE065</strain>
    </source>
</reference>
<evidence type="ECO:0000313" key="7">
    <source>
        <dbReference type="Proteomes" id="UP000486847"/>
    </source>
</evidence>
<evidence type="ECO:0000313" key="1">
    <source>
        <dbReference type="EMBL" id="EFB1700109.1"/>
    </source>
</evidence>
<dbReference type="EMBL" id="WCEW01000083">
    <property type="protein sequence ID" value="MTE92474.1"/>
    <property type="molecule type" value="Genomic_DNA"/>
</dbReference>
<evidence type="ECO:0000313" key="3">
    <source>
        <dbReference type="EMBL" id="HAJ5961145.1"/>
    </source>
</evidence>
<gene>
    <name evidence="4" type="ORF">E4K51_26255</name>
    <name evidence="5" type="ORF">F9B07_27665</name>
    <name evidence="1" type="ORF">FJQ40_22465</name>
    <name evidence="2" type="ORF">HL563_22400</name>
    <name evidence="3" type="ORF">HMV95_23340</name>
</gene>
<dbReference type="Proteomes" id="UP000460351">
    <property type="component" value="Unassembled WGS sequence"/>
</dbReference>
<reference evidence="3" key="1">
    <citation type="journal article" date="2018" name="Genome Biol.">
        <title>SKESA: strategic k-mer extension for scrupulous assemblies.</title>
        <authorList>
            <person name="Souvorov A."/>
            <person name="Agarwala R."/>
            <person name="Lipman D.J."/>
        </authorList>
    </citation>
    <scope>NUCLEOTIDE SEQUENCE [LARGE SCALE GENOMIC DNA]</scope>
    <source>
        <strain evidence="2">EC00618</strain>
        <strain evidence="3">EuSCAPE_DE065</strain>
    </source>
</reference>
<dbReference type="Proteomes" id="UP000486847">
    <property type="component" value="Unassembled WGS sequence"/>
</dbReference>
<protein>
    <submittedName>
        <fullName evidence="3">Transcriptional regulator</fullName>
    </submittedName>
</protein>
<dbReference type="AlphaFoldDB" id="A0A1L3YQH5"/>
<proteinExistence type="predicted"/>
<evidence type="ECO:0000313" key="8">
    <source>
        <dbReference type="Proteomes" id="UP000533284"/>
    </source>
</evidence>
<reference evidence="4 6" key="3">
    <citation type="journal article" date="2019" name="Microorganisms">
        <title>Characteristics of Carbapenem-Resistant and Colistin-Resistant Escherichia coli Co-Producing NDM-1 and MCR-1 from Pig Farms in China.</title>
        <authorList>
            <person name="Peng Z."/>
            <person name="Li X."/>
            <person name="Hu Z."/>
            <person name="Li Z."/>
            <person name="Lv Y."/>
            <person name="Lei M."/>
            <person name="Wu B."/>
            <person name="Chen H."/>
            <person name="Wang X."/>
        </authorList>
    </citation>
    <scope>NUCLEOTIDE SEQUENCE [LARGE SCALE GENOMIC DNA]</scope>
    <source>
        <strain evidence="4 6">RXD010</strain>
    </source>
</reference>
<evidence type="ECO:0000313" key="6">
    <source>
        <dbReference type="Proteomes" id="UP000460351"/>
    </source>
</evidence>
<dbReference type="EMBL" id="DABHXT010000066">
    <property type="protein sequence ID" value="HAJ5961145.1"/>
    <property type="molecule type" value="Genomic_DNA"/>
</dbReference>
<organism evidence="3">
    <name type="scientific">Escherichia coli</name>
    <dbReference type="NCBI Taxonomy" id="562"/>
    <lineage>
        <taxon>Bacteria</taxon>
        <taxon>Pseudomonadati</taxon>
        <taxon>Pseudomonadota</taxon>
        <taxon>Gammaproteobacteria</taxon>
        <taxon>Enterobacterales</taxon>
        <taxon>Enterobacteriaceae</taxon>
        <taxon>Escherichia</taxon>
    </lineage>
</organism>